<feature type="region of interest" description="Disordered" evidence="1">
    <location>
        <begin position="248"/>
        <end position="268"/>
    </location>
</feature>
<name>A0A4Y7RPS4_COPMI</name>
<reference evidence="2 3" key="1">
    <citation type="journal article" date="2019" name="Nat. Ecol. Evol.">
        <title>Megaphylogeny resolves global patterns of mushroom evolution.</title>
        <authorList>
            <person name="Varga T."/>
            <person name="Krizsan K."/>
            <person name="Foldi C."/>
            <person name="Dima B."/>
            <person name="Sanchez-Garcia M."/>
            <person name="Sanchez-Ramirez S."/>
            <person name="Szollosi G.J."/>
            <person name="Szarkandi J.G."/>
            <person name="Papp V."/>
            <person name="Albert L."/>
            <person name="Andreopoulos W."/>
            <person name="Angelini C."/>
            <person name="Antonin V."/>
            <person name="Barry K.W."/>
            <person name="Bougher N.L."/>
            <person name="Buchanan P."/>
            <person name="Buyck B."/>
            <person name="Bense V."/>
            <person name="Catcheside P."/>
            <person name="Chovatia M."/>
            <person name="Cooper J."/>
            <person name="Damon W."/>
            <person name="Desjardin D."/>
            <person name="Finy P."/>
            <person name="Geml J."/>
            <person name="Haridas S."/>
            <person name="Hughes K."/>
            <person name="Justo A."/>
            <person name="Karasinski D."/>
            <person name="Kautmanova I."/>
            <person name="Kiss B."/>
            <person name="Kocsube S."/>
            <person name="Kotiranta H."/>
            <person name="LaButti K.M."/>
            <person name="Lechner B.E."/>
            <person name="Liimatainen K."/>
            <person name="Lipzen A."/>
            <person name="Lukacs Z."/>
            <person name="Mihaltcheva S."/>
            <person name="Morgado L.N."/>
            <person name="Niskanen T."/>
            <person name="Noordeloos M.E."/>
            <person name="Ohm R.A."/>
            <person name="Ortiz-Santana B."/>
            <person name="Ovrebo C."/>
            <person name="Racz N."/>
            <person name="Riley R."/>
            <person name="Savchenko A."/>
            <person name="Shiryaev A."/>
            <person name="Soop K."/>
            <person name="Spirin V."/>
            <person name="Szebenyi C."/>
            <person name="Tomsovsky M."/>
            <person name="Tulloss R.E."/>
            <person name="Uehling J."/>
            <person name="Grigoriev I.V."/>
            <person name="Vagvolgyi C."/>
            <person name="Papp T."/>
            <person name="Martin F.M."/>
            <person name="Miettinen O."/>
            <person name="Hibbett D.S."/>
            <person name="Nagy L.G."/>
        </authorList>
    </citation>
    <scope>NUCLEOTIDE SEQUENCE [LARGE SCALE GENOMIC DNA]</scope>
    <source>
        <strain evidence="2 3">FP101781</strain>
    </source>
</reference>
<dbReference type="EMBL" id="QPFP01000462">
    <property type="protein sequence ID" value="TEB10740.1"/>
    <property type="molecule type" value="Genomic_DNA"/>
</dbReference>
<dbReference type="AlphaFoldDB" id="A0A4Y7RPS4"/>
<protein>
    <submittedName>
        <fullName evidence="2">Uncharacterized protein</fullName>
    </submittedName>
</protein>
<sequence length="608" mass="68041">MALVGRKEVQSPTSPEPIVDGLYQHQSAKRNGREPQRPSSMSLHVLVGRNVDGDQSPSPMFTGYTAQRNSRQWFWWSAVDRSRSLALPIDDGPSTTQHAVIYLVTDLVDEYEVPIVDAPRFRPLLVPERRISVVEYPWLFDDGFLALVHSSGEESTRVPDHRRCLFANWCAEASIALWVAEPITDVRWVDYPVNIRWLTRVSAILPTRLQRAIVDWSVQAGGQNGRHQVHRRRVPGRHTSTMDLVNECESSTARTDESSSSSAMPTSPWRGTDENWWLNAGYAPTRPLCAPSMASHTSQWRAIDDGLGLSSIPLHWLVLRVKGEDFGTQGSDPGAKKVRTLGKALADPGLLVRSLEENGVTEAQHWADMGSRMTDQKMDKITMFSPPDTMDQGLAEESCSRWTRRKHGNPGLPRFRPLDTMEQGLAEESCSRLEAHKHGNPGLPHFRPLDTRDQGLAEESCSRLEAHKHGNPGLPCFHPPTPWIRAWQRSRAPAWRLTNMVIQDYHVFTPRHHGSGPGGGVVLPPGGSQTWAWQRSRAPAGLAANMVIQDYHVFAHSTPGTRAWRRSRAPAWRLTNMVIQDYHVFTPRHHGSGPGRGVVLPPGGSQTW</sequence>
<proteinExistence type="predicted"/>
<evidence type="ECO:0000313" key="2">
    <source>
        <dbReference type="EMBL" id="TEB10740.1"/>
    </source>
</evidence>
<feature type="compositionally biased region" description="Low complexity" evidence="1">
    <location>
        <begin position="249"/>
        <end position="262"/>
    </location>
</feature>
<dbReference type="Proteomes" id="UP000298030">
    <property type="component" value="Unassembled WGS sequence"/>
</dbReference>
<comment type="caution">
    <text evidence="2">The sequence shown here is derived from an EMBL/GenBank/DDBJ whole genome shotgun (WGS) entry which is preliminary data.</text>
</comment>
<keyword evidence="3" id="KW-1185">Reference proteome</keyword>
<accession>A0A4Y7RPS4</accession>
<evidence type="ECO:0000313" key="3">
    <source>
        <dbReference type="Proteomes" id="UP000298030"/>
    </source>
</evidence>
<gene>
    <name evidence="2" type="ORF">FA13DRAFT_1722189</name>
</gene>
<organism evidence="2 3">
    <name type="scientific">Coprinellus micaceus</name>
    <name type="common">Glistening ink-cap mushroom</name>
    <name type="synonym">Coprinus micaceus</name>
    <dbReference type="NCBI Taxonomy" id="71717"/>
    <lineage>
        <taxon>Eukaryota</taxon>
        <taxon>Fungi</taxon>
        <taxon>Dikarya</taxon>
        <taxon>Basidiomycota</taxon>
        <taxon>Agaricomycotina</taxon>
        <taxon>Agaricomycetes</taxon>
        <taxon>Agaricomycetidae</taxon>
        <taxon>Agaricales</taxon>
        <taxon>Agaricineae</taxon>
        <taxon>Psathyrellaceae</taxon>
        <taxon>Coprinellus</taxon>
    </lineage>
</organism>
<evidence type="ECO:0000256" key="1">
    <source>
        <dbReference type="SAM" id="MobiDB-lite"/>
    </source>
</evidence>